<evidence type="ECO:0000313" key="6">
    <source>
        <dbReference type="Proteomes" id="UP000006820"/>
    </source>
</evidence>
<keyword evidence="6" id="KW-1185">Reference proteome</keyword>
<feature type="domain" description="DUF7373" evidence="3">
    <location>
        <begin position="64"/>
        <end position="259"/>
    </location>
</feature>
<evidence type="ECO:0000259" key="3">
    <source>
        <dbReference type="Pfam" id="PF24088"/>
    </source>
</evidence>
<gene>
    <name evidence="5" type="ordered locus">NFA_8590</name>
</gene>
<dbReference type="STRING" id="247156.NFA_8590"/>
<organism evidence="5 6">
    <name type="scientific">Nocardia farcinica (strain IFM 10152)</name>
    <dbReference type="NCBI Taxonomy" id="247156"/>
    <lineage>
        <taxon>Bacteria</taxon>
        <taxon>Bacillati</taxon>
        <taxon>Actinomycetota</taxon>
        <taxon>Actinomycetes</taxon>
        <taxon>Mycobacteriales</taxon>
        <taxon>Nocardiaceae</taxon>
        <taxon>Nocardia</taxon>
    </lineage>
</organism>
<evidence type="ECO:0000313" key="5">
    <source>
        <dbReference type="EMBL" id="BAD55704.1"/>
    </source>
</evidence>
<dbReference type="InterPro" id="IPR056463">
    <property type="entry name" value="DUF7373_C"/>
</dbReference>
<dbReference type="HOGENOM" id="CLU_054533_1_0_11"/>
<feature type="chain" id="PRO_5039470262" evidence="2">
    <location>
        <begin position="39"/>
        <end position="406"/>
    </location>
</feature>
<evidence type="ECO:0000259" key="4">
    <source>
        <dbReference type="Pfam" id="PF24092"/>
    </source>
</evidence>
<dbReference type="InterPro" id="IPR055797">
    <property type="entry name" value="DUF7373"/>
</dbReference>
<dbReference type="eggNOG" id="ENOG5030226">
    <property type="taxonomic scope" value="Bacteria"/>
</dbReference>
<feature type="domain" description="DUF7373" evidence="4">
    <location>
        <begin position="265"/>
        <end position="405"/>
    </location>
</feature>
<dbReference type="AlphaFoldDB" id="Q5Z1I7"/>
<sequence>MTVPSIPSARRLHPPAHRRRWCAAVVALLLLTATSACTGATEPDAPDLALDPGNYPTAPRDIDATRTPATGTLQESIRLAEHVPLLMDVNSKLVFGRGYTTAHLTAQHPPLATGGVSNLQNFNERLPGLIAGWRTGAARRAETMLGLDVTMAVLRFTTAEQAIQAMNQLADAANAKYPPKGPLDLPGHETERTYHTMYDAVQSYTVHDEYLLWTYVSDGLATPPDTAPLLDTTRTVIDRQIAMLAEYRPTPPDRLDTLPADTDGMLARTLPYGADSYDDPTGVYPARVFLHMVKRPDLMARAFTDAGVDVVARGSTVLFRAADADAAERLAGALVTHQSDDMDPAEPPTGGPPATCLTERPVSSQDPGGVTQCYLVRGRYVALVGSTQPQDLTQRLAAQYLLMADL</sequence>
<dbReference type="Pfam" id="PF24092">
    <property type="entry name" value="DUF7373_C"/>
    <property type="match status" value="1"/>
</dbReference>
<feature type="signal peptide" evidence="2">
    <location>
        <begin position="1"/>
        <end position="38"/>
    </location>
</feature>
<dbReference type="Proteomes" id="UP000006820">
    <property type="component" value="Chromosome"/>
</dbReference>
<proteinExistence type="predicted"/>
<evidence type="ECO:0000256" key="2">
    <source>
        <dbReference type="SAM" id="SignalP"/>
    </source>
</evidence>
<name>Q5Z1I7_NOCFA</name>
<dbReference type="KEGG" id="nfa:NFA_8590"/>
<dbReference type="EMBL" id="AP006618">
    <property type="protein sequence ID" value="BAD55704.1"/>
    <property type="molecule type" value="Genomic_DNA"/>
</dbReference>
<accession>Q5Z1I7</accession>
<protein>
    <submittedName>
        <fullName evidence="5">Uncharacterized protein</fullName>
    </submittedName>
</protein>
<keyword evidence="2" id="KW-0732">Signal</keyword>
<evidence type="ECO:0000256" key="1">
    <source>
        <dbReference type="SAM" id="MobiDB-lite"/>
    </source>
</evidence>
<feature type="region of interest" description="Disordered" evidence="1">
    <location>
        <begin position="338"/>
        <end position="368"/>
    </location>
</feature>
<reference evidence="5 6" key="1">
    <citation type="journal article" date="2004" name="Proc. Natl. Acad. Sci. U.S.A.">
        <title>The complete genomic sequence of Nocardia farcinica IFM 10152.</title>
        <authorList>
            <person name="Ishikawa J."/>
            <person name="Yamashita A."/>
            <person name="Mikami Y."/>
            <person name="Hoshino Y."/>
            <person name="Kurita H."/>
            <person name="Hotta K."/>
            <person name="Shiba T."/>
            <person name="Hattori M."/>
        </authorList>
    </citation>
    <scope>NUCLEOTIDE SEQUENCE [LARGE SCALE GENOMIC DNA]</scope>
    <source>
        <strain evidence="5 6">IFM 10152</strain>
    </source>
</reference>
<feature type="region of interest" description="Disordered" evidence="1">
    <location>
        <begin position="41"/>
        <end position="65"/>
    </location>
</feature>
<dbReference type="Pfam" id="PF24088">
    <property type="entry name" value="DUF7373"/>
    <property type="match status" value="1"/>
</dbReference>